<evidence type="ECO:0000256" key="2">
    <source>
        <dbReference type="ARBA" id="ARBA00020570"/>
    </source>
</evidence>
<evidence type="ECO:0000313" key="11">
    <source>
        <dbReference type="Proteomes" id="UP001310386"/>
    </source>
</evidence>
<dbReference type="PANTHER" id="PTHR45663:SF11">
    <property type="entry name" value="GEO12009P1"/>
    <property type="match status" value="1"/>
</dbReference>
<evidence type="ECO:0000256" key="6">
    <source>
        <dbReference type="ARBA" id="ARBA00023284"/>
    </source>
</evidence>
<keyword evidence="11" id="KW-1185">Reference proteome</keyword>
<organism evidence="10 11">
    <name type="scientific">Ferviditalea candida</name>
    <dbReference type="NCBI Taxonomy" id="3108399"/>
    <lineage>
        <taxon>Bacteria</taxon>
        <taxon>Bacillati</taxon>
        <taxon>Bacillota</taxon>
        <taxon>Bacilli</taxon>
        <taxon>Bacillales</taxon>
        <taxon>Paenibacillaceae</taxon>
        <taxon>Ferviditalea</taxon>
    </lineage>
</organism>
<evidence type="ECO:0000256" key="7">
    <source>
        <dbReference type="NCBIfam" id="TIGR01068"/>
    </source>
</evidence>
<reference evidence="10" key="1">
    <citation type="submission" date="2023-12" db="EMBL/GenBank/DDBJ databases">
        <title>Fervidustalea candida gen. nov., sp. nov., a novel member of the family Paenibacillaceae isolated from a geothermal area.</title>
        <authorList>
            <person name="Li W.-J."/>
            <person name="Jiao J.-Y."/>
            <person name="Chen Y."/>
        </authorList>
    </citation>
    <scope>NUCLEOTIDE SEQUENCE</scope>
    <source>
        <strain evidence="10">SYSU GA230002</strain>
    </source>
</reference>
<dbReference type="InterPro" id="IPR013766">
    <property type="entry name" value="Thioredoxin_domain"/>
</dbReference>
<gene>
    <name evidence="10" type="primary">trxA</name>
    <name evidence="10" type="ORF">VF724_07910</name>
</gene>
<keyword evidence="4" id="KW-0249">Electron transport</keyword>
<dbReference type="PANTHER" id="PTHR45663">
    <property type="entry name" value="GEO12009P1"/>
    <property type="match status" value="1"/>
</dbReference>
<dbReference type="CDD" id="cd02947">
    <property type="entry name" value="TRX_family"/>
    <property type="match status" value="1"/>
</dbReference>
<dbReference type="InterPro" id="IPR005746">
    <property type="entry name" value="Thioredoxin"/>
</dbReference>
<feature type="domain" description="Thioredoxin" evidence="9">
    <location>
        <begin position="1"/>
        <end position="107"/>
    </location>
</feature>
<keyword evidence="3" id="KW-0813">Transport</keyword>
<evidence type="ECO:0000256" key="1">
    <source>
        <dbReference type="ARBA" id="ARBA00008987"/>
    </source>
</evidence>
<keyword evidence="6" id="KW-0676">Redox-active center</keyword>
<proteinExistence type="inferred from homology"/>
<evidence type="ECO:0000256" key="5">
    <source>
        <dbReference type="ARBA" id="ARBA00023157"/>
    </source>
</evidence>
<evidence type="ECO:0000313" key="10">
    <source>
        <dbReference type="EMBL" id="MEB3101586.1"/>
    </source>
</evidence>
<sequence length="109" mass="12225">MAIIQVNDSNFDEKVLQSDKLVVVDFWAEWCAPCRLIAPILEEIDKELNDQILIAKLNVDENPVTAAKHQIMGIPTMKFFKGGKTVNVTVGLQPKNQLLSMIKPHLQNA</sequence>
<dbReference type="PRINTS" id="PR00421">
    <property type="entry name" value="THIOREDOXIN"/>
</dbReference>
<dbReference type="InterPro" id="IPR017937">
    <property type="entry name" value="Thioredoxin_CS"/>
</dbReference>
<dbReference type="SUPFAM" id="SSF52833">
    <property type="entry name" value="Thioredoxin-like"/>
    <property type="match status" value="1"/>
</dbReference>
<keyword evidence="5" id="KW-1015">Disulfide bond</keyword>
<protein>
    <recommendedName>
        <fullName evidence="2 7">Thioredoxin</fullName>
    </recommendedName>
</protein>
<dbReference type="Pfam" id="PF00085">
    <property type="entry name" value="Thioredoxin"/>
    <property type="match status" value="1"/>
</dbReference>
<dbReference type="Proteomes" id="UP001310386">
    <property type="component" value="Unassembled WGS sequence"/>
</dbReference>
<evidence type="ECO:0000259" key="9">
    <source>
        <dbReference type="PROSITE" id="PS51352"/>
    </source>
</evidence>
<dbReference type="PIRSF" id="PIRSF000077">
    <property type="entry name" value="Thioredoxin"/>
    <property type="match status" value="1"/>
</dbReference>
<dbReference type="PROSITE" id="PS51352">
    <property type="entry name" value="THIOREDOXIN_2"/>
    <property type="match status" value="1"/>
</dbReference>
<evidence type="ECO:0000256" key="8">
    <source>
        <dbReference type="PIRNR" id="PIRNR000077"/>
    </source>
</evidence>
<evidence type="ECO:0000256" key="3">
    <source>
        <dbReference type="ARBA" id="ARBA00022448"/>
    </source>
</evidence>
<dbReference type="NCBIfam" id="TIGR01068">
    <property type="entry name" value="thioredoxin"/>
    <property type="match status" value="1"/>
</dbReference>
<dbReference type="Gene3D" id="3.40.30.10">
    <property type="entry name" value="Glutaredoxin"/>
    <property type="match status" value="1"/>
</dbReference>
<comment type="similarity">
    <text evidence="1 8">Belongs to the thioredoxin family.</text>
</comment>
<dbReference type="InterPro" id="IPR036249">
    <property type="entry name" value="Thioredoxin-like_sf"/>
</dbReference>
<dbReference type="EMBL" id="JAYJLD010000009">
    <property type="protein sequence ID" value="MEB3101586.1"/>
    <property type="molecule type" value="Genomic_DNA"/>
</dbReference>
<evidence type="ECO:0000256" key="4">
    <source>
        <dbReference type="ARBA" id="ARBA00022982"/>
    </source>
</evidence>
<dbReference type="PROSITE" id="PS00194">
    <property type="entry name" value="THIOREDOXIN_1"/>
    <property type="match status" value="1"/>
</dbReference>
<comment type="caution">
    <text evidence="10">The sequence shown here is derived from an EMBL/GenBank/DDBJ whole genome shotgun (WGS) entry which is preliminary data.</text>
</comment>
<name>A0ABU5ZJT6_9BACL</name>
<dbReference type="RefSeq" id="WP_371753708.1">
    <property type="nucleotide sequence ID" value="NZ_JAYJLD010000009.1"/>
</dbReference>
<accession>A0ABU5ZJT6</accession>